<name>A0A7S1VT40_9STRA</name>
<reference evidence="1" key="1">
    <citation type="submission" date="2021-01" db="EMBL/GenBank/DDBJ databases">
        <authorList>
            <person name="Corre E."/>
            <person name="Pelletier E."/>
            <person name="Niang G."/>
            <person name="Scheremetjew M."/>
            <person name="Finn R."/>
            <person name="Kale V."/>
            <person name="Holt S."/>
            <person name="Cochrane G."/>
            <person name="Meng A."/>
            <person name="Brown T."/>
            <person name="Cohen L."/>
        </authorList>
    </citation>
    <scope>NUCLEOTIDE SEQUENCE</scope>
    <source>
        <strain evidence="1">CCMP 410</strain>
    </source>
</reference>
<dbReference type="EMBL" id="HBGK01049055">
    <property type="protein sequence ID" value="CAD9308842.1"/>
    <property type="molecule type" value="Transcribed_RNA"/>
</dbReference>
<dbReference type="AlphaFoldDB" id="A0A7S1VT40"/>
<accession>A0A7S1VT40</accession>
<proteinExistence type="predicted"/>
<evidence type="ECO:0000313" key="1">
    <source>
        <dbReference type="EMBL" id="CAD9308842.1"/>
    </source>
</evidence>
<organism evidence="1">
    <name type="scientific">Grammatophora oceanica</name>
    <dbReference type="NCBI Taxonomy" id="210454"/>
    <lineage>
        <taxon>Eukaryota</taxon>
        <taxon>Sar</taxon>
        <taxon>Stramenopiles</taxon>
        <taxon>Ochrophyta</taxon>
        <taxon>Bacillariophyta</taxon>
        <taxon>Fragilariophyceae</taxon>
        <taxon>Fragilariophycidae</taxon>
        <taxon>Rhabdonematales</taxon>
        <taxon>Grammatophoraceae</taxon>
        <taxon>Grammatophora</taxon>
    </lineage>
</organism>
<gene>
    <name evidence="1" type="ORF">GOCE00092_LOCUS25713</name>
</gene>
<sequence>MAANEKMWFFDPMFPKLPSGTVDDNAINAMHLLQRLLCFDVSNVDAESDSELARMCYESFAINGLRIDIVPDRTEFLRWNRTGDGNCSSRRMAHFFFEKHQRVDPK</sequence>
<protein>
    <submittedName>
        <fullName evidence="1">Uncharacterized protein</fullName>
    </submittedName>
</protein>